<keyword evidence="15" id="KW-0614">Plasmid</keyword>
<dbReference type="EMBL" id="CP036426">
    <property type="protein sequence ID" value="QDV35706.1"/>
    <property type="molecule type" value="Genomic_DNA"/>
</dbReference>
<evidence type="ECO:0000313" key="13">
    <source>
        <dbReference type="EMBL" id="QDV37678.1"/>
    </source>
</evidence>
<protein>
    <submittedName>
        <fullName evidence="1">Rhodopirellula transposase</fullName>
    </submittedName>
</protein>
<evidence type="ECO:0000313" key="11">
    <source>
        <dbReference type="EMBL" id="QDV37329.1"/>
    </source>
</evidence>
<evidence type="ECO:0000313" key="10">
    <source>
        <dbReference type="EMBL" id="QDV37317.1"/>
    </source>
</evidence>
<dbReference type="KEGG" id="tpla:ElP_35820"/>
<dbReference type="EMBL" id="CP036426">
    <property type="protein sequence ID" value="QDV35633.1"/>
    <property type="molecule type" value="Genomic_DNA"/>
</dbReference>
<reference evidence="1 16" key="1">
    <citation type="submission" date="2019-02" db="EMBL/GenBank/DDBJ databases">
        <title>Deep-cultivation of Planctomycetes and their phenomic and genomic characterization uncovers novel biology.</title>
        <authorList>
            <person name="Wiegand S."/>
            <person name="Jogler M."/>
            <person name="Boedeker C."/>
            <person name="Pinto D."/>
            <person name="Vollmers J."/>
            <person name="Rivas-Marin E."/>
            <person name="Kohn T."/>
            <person name="Peeters S.H."/>
            <person name="Heuer A."/>
            <person name="Rast P."/>
            <person name="Oberbeckmann S."/>
            <person name="Bunk B."/>
            <person name="Jeske O."/>
            <person name="Meyerdierks A."/>
            <person name="Storesund J.E."/>
            <person name="Kallscheuer N."/>
            <person name="Luecker S."/>
            <person name="Lage O.M."/>
            <person name="Pohl T."/>
            <person name="Merkel B.J."/>
            <person name="Hornburger P."/>
            <person name="Mueller R.-W."/>
            <person name="Bruemmer F."/>
            <person name="Labrenz M."/>
            <person name="Spormann A.M."/>
            <person name="Op den Camp H."/>
            <person name="Overmann J."/>
            <person name="Amann R."/>
            <person name="Jetten M.S.M."/>
            <person name="Mascher T."/>
            <person name="Medema M.H."/>
            <person name="Devos D.P."/>
            <person name="Kaster A.-K."/>
            <person name="Ovreas L."/>
            <person name="Rohde M."/>
            <person name="Galperin M.Y."/>
            <person name="Jogler C."/>
        </authorList>
    </citation>
    <scope>NUCLEOTIDE SEQUENCE [LARGE SCALE GENOMIC DNA]</scope>
    <source>
        <strain evidence="1 16">ElP</strain>
        <plasmid evidence="15">pElP_1</plasmid>
        <plasmid evidence="16">pelp_1</plasmid>
    </source>
</reference>
<dbReference type="EMBL" id="CP036426">
    <property type="protein sequence ID" value="QDV37317.1"/>
    <property type="molecule type" value="Genomic_DNA"/>
</dbReference>
<dbReference type="EMBL" id="CP036426">
    <property type="protein sequence ID" value="QDV32862.1"/>
    <property type="molecule type" value="Genomic_DNA"/>
</dbReference>
<evidence type="ECO:0000313" key="14">
    <source>
        <dbReference type="EMBL" id="QDV37770.1"/>
    </source>
</evidence>
<dbReference type="EMBL" id="CP036426">
    <property type="protein sequence ID" value="QDV32872.1"/>
    <property type="molecule type" value="Genomic_DNA"/>
</dbReference>
<evidence type="ECO:0000313" key="16">
    <source>
        <dbReference type="Proteomes" id="UP000317835"/>
    </source>
</evidence>
<dbReference type="KEGG" id="tpla:ElP_13350"/>
<dbReference type="KEGG" id="tpla:ElP_07120"/>
<dbReference type="KEGG" id="tpla:ElP_48430"/>
<dbReference type="EMBL" id="CP036426">
    <property type="protein sequence ID" value="QDV37430.1"/>
    <property type="molecule type" value="Genomic_DNA"/>
</dbReference>
<geneLocation type="plasmid" evidence="16">
    <name>pelp_1</name>
</geneLocation>
<evidence type="ECO:0000313" key="12">
    <source>
        <dbReference type="EMBL" id="QDV37430.1"/>
    </source>
</evidence>
<dbReference type="KEGG" id="tpla:ElP_53690"/>
<evidence type="ECO:0000313" key="1">
    <source>
        <dbReference type="EMBL" id="QDV32862.1"/>
    </source>
</evidence>
<dbReference type="KEGG" id="tpla:ElP_34650"/>
<dbReference type="KEGG" id="tpla:ElP_52520"/>
<evidence type="ECO:0000313" key="8">
    <source>
        <dbReference type="EMBL" id="QDV36913.1"/>
    </source>
</evidence>
<evidence type="ECO:0000313" key="7">
    <source>
        <dbReference type="EMBL" id="QDV35706.1"/>
    </source>
</evidence>
<dbReference type="EMBL" id="CP036426">
    <property type="protein sequence ID" value="QDV35562.1"/>
    <property type="molecule type" value="Genomic_DNA"/>
</dbReference>
<dbReference type="KEGG" id="tpla:ElP_36110"/>
<dbReference type="KEGG" id="tpla:ElP_07020"/>
<dbReference type="KEGG" id="tpla:ElP_35370"/>
<dbReference type="EMBL" id="CP036426">
    <property type="protein sequence ID" value="QDV37770.1"/>
    <property type="molecule type" value="Genomic_DNA"/>
</dbReference>
<dbReference type="EMBL" id="CP036426">
    <property type="protein sequence ID" value="QDV37329.1"/>
    <property type="molecule type" value="Genomic_DNA"/>
</dbReference>
<keyword evidence="16" id="KW-1185">Reference proteome</keyword>
<dbReference type="KEGG" id="tpla:ElP_57160"/>
<name>A0A518GW90_9BACT</name>
<dbReference type="Gene3D" id="3.30.420.10">
    <property type="entry name" value="Ribonuclease H-like superfamily/Ribonuclease H"/>
    <property type="match status" value="1"/>
</dbReference>
<evidence type="ECO:0000313" key="5">
    <source>
        <dbReference type="EMBL" id="QDV35633.1"/>
    </source>
</evidence>
<geneLocation type="plasmid" evidence="15">
    <name>pElP_1</name>
</geneLocation>
<evidence type="ECO:0000313" key="3">
    <source>
        <dbReference type="EMBL" id="QDV33463.1"/>
    </source>
</evidence>
<dbReference type="InterPro" id="IPR036397">
    <property type="entry name" value="RNaseH_sf"/>
</dbReference>
<evidence type="ECO:0000313" key="6">
    <source>
        <dbReference type="EMBL" id="QDV35678.1"/>
    </source>
</evidence>
<dbReference type="KEGG" id="tpla:ElP_52650"/>
<evidence type="ECO:0000313" key="9">
    <source>
        <dbReference type="EMBL" id="QDV37181.1"/>
    </source>
</evidence>
<dbReference type="AlphaFoldDB" id="A0A518GW90"/>
<dbReference type="InterPro" id="IPR011518">
    <property type="entry name" value="Transposase_36"/>
</dbReference>
<gene>
    <name evidence="1" type="ORF">ElP_07020</name>
    <name evidence="2" type="ORF">ElP_07120</name>
    <name evidence="3" type="ORF">ElP_13350</name>
    <name evidence="4" type="ORF">ElP_34650</name>
    <name evidence="5" type="ORF">ElP_35370</name>
    <name evidence="6" type="ORF">ElP_35820</name>
    <name evidence="7" type="ORF">ElP_36110</name>
    <name evidence="8" type="ORF">ElP_48430</name>
    <name evidence="9" type="ORF">ElP_51140</name>
    <name evidence="10" type="ORF">ElP_52520</name>
    <name evidence="11" type="ORF">ElP_52650</name>
    <name evidence="12" type="ORF">ElP_53690</name>
    <name evidence="13" type="ORF">ElP_56210</name>
    <name evidence="14" type="ORF">ElP_57160</name>
    <name evidence="15" type="ORF">ElP_70920</name>
</gene>
<dbReference type="EMBL" id="CP036426">
    <property type="protein sequence ID" value="QDV37678.1"/>
    <property type="molecule type" value="Genomic_DNA"/>
</dbReference>
<dbReference type="EMBL" id="CP036426">
    <property type="protein sequence ID" value="QDV37181.1"/>
    <property type="molecule type" value="Genomic_DNA"/>
</dbReference>
<dbReference type="EMBL" id="CP036426">
    <property type="protein sequence ID" value="QDV35678.1"/>
    <property type="molecule type" value="Genomic_DNA"/>
</dbReference>
<dbReference type="Pfam" id="PF07592">
    <property type="entry name" value="DDE_Tnp_ISAZ013"/>
    <property type="match status" value="1"/>
</dbReference>
<dbReference type="KEGG" id="tpla:ElP_56210"/>
<dbReference type="EMBL" id="CP036426">
    <property type="protein sequence ID" value="QDV36913.1"/>
    <property type="molecule type" value="Genomic_DNA"/>
</dbReference>
<proteinExistence type="predicted"/>
<dbReference type="Proteomes" id="UP000317835">
    <property type="component" value="Plasmid pElP_1"/>
</dbReference>
<dbReference type="EMBL" id="CP036426">
    <property type="protein sequence ID" value="QDV33463.1"/>
    <property type="molecule type" value="Genomic_DNA"/>
</dbReference>
<organism evidence="1 16">
    <name type="scientific">Tautonia plasticadhaerens</name>
    <dbReference type="NCBI Taxonomy" id="2527974"/>
    <lineage>
        <taxon>Bacteria</taxon>
        <taxon>Pseudomonadati</taxon>
        <taxon>Planctomycetota</taxon>
        <taxon>Planctomycetia</taxon>
        <taxon>Isosphaerales</taxon>
        <taxon>Isosphaeraceae</taxon>
        <taxon>Tautonia</taxon>
    </lineage>
</organism>
<evidence type="ECO:0000313" key="2">
    <source>
        <dbReference type="EMBL" id="QDV32872.1"/>
    </source>
</evidence>
<accession>A0A518GW90</accession>
<dbReference type="KEGG" id="tpla:ElP_51140"/>
<dbReference type="EMBL" id="CP036427">
    <property type="protein sequence ID" value="QDV39128.1"/>
    <property type="molecule type" value="Genomic_DNA"/>
</dbReference>
<dbReference type="GO" id="GO:0003676">
    <property type="term" value="F:nucleic acid binding"/>
    <property type="evidence" value="ECO:0007669"/>
    <property type="project" value="InterPro"/>
</dbReference>
<evidence type="ECO:0000313" key="15">
    <source>
        <dbReference type="EMBL" id="QDV39128.1"/>
    </source>
</evidence>
<evidence type="ECO:0000313" key="4">
    <source>
        <dbReference type="EMBL" id="QDV35562.1"/>
    </source>
</evidence>
<sequence>MPPPKRVPQTDAIFDQLKAVNPEADRARGTLRLSIDAKATVHVGPFSRRGRSRTGTKAADHDFKPVATLTPFGIFLPEHDDLWLYMARSKVTSDFIADRLEQWWEGVRLRFLRVKTLVINLDNGPENHSRRSQFLKRIVAFARKYRLVVQLAYYPPYHSKYNPIERCWGVLEMHWNGSLLDSVEAVLGFARSMTWKRKHPVVSLVETTYAKGVRLKPEEMEALEAEVIRLPSLEKWFVKIPRKRGRPRKT</sequence>
<dbReference type="KEGG" id="tpla:ElP_70920"/>
<dbReference type="Proteomes" id="UP000317835">
    <property type="component" value="Chromosome"/>
</dbReference>